<evidence type="ECO:0000313" key="3">
    <source>
        <dbReference type="Proteomes" id="UP001596496"/>
    </source>
</evidence>
<protein>
    <submittedName>
        <fullName evidence="2">DUF5134 domain-containing protein</fullName>
    </submittedName>
</protein>
<dbReference type="Pfam" id="PF17197">
    <property type="entry name" value="DUF5134"/>
    <property type="match status" value="1"/>
</dbReference>
<evidence type="ECO:0000256" key="1">
    <source>
        <dbReference type="SAM" id="Phobius"/>
    </source>
</evidence>
<keyword evidence="1" id="KW-0812">Transmembrane</keyword>
<keyword evidence="1" id="KW-1133">Transmembrane helix</keyword>
<proteinExistence type="predicted"/>
<reference evidence="3" key="1">
    <citation type="journal article" date="2019" name="Int. J. Syst. Evol. Microbiol.">
        <title>The Global Catalogue of Microorganisms (GCM) 10K type strain sequencing project: providing services to taxonomists for standard genome sequencing and annotation.</title>
        <authorList>
            <consortium name="The Broad Institute Genomics Platform"/>
            <consortium name="The Broad Institute Genome Sequencing Center for Infectious Disease"/>
            <person name="Wu L."/>
            <person name="Ma J."/>
        </authorList>
    </citation>
    <scope>NUCLEOTIDE SEQUENCE [LARGE SCALE GENOMIC DNA]</scope>
    <source>
        <strain evidence="3">CECT 7649</strain>
    </source>
</reference>
<sequence length="62" mass="6724">MIESIPLRWTLILAFAATGLWFLFRGARPASGDGARGAAERISHVAHALMAAAMAFMFWTMG</sequence>
<organism evidence="2 3">
    <name type="scientific">Sphaerisporangium rhizosphaerae</name>
    <dbReference type="NCBI Taxonomy" id="2269375"/>
    <lineage>
        <taxon>Bacteria</taxon>
        <taxon>Bacillati</taxon>
        <taxon>Actinomycetota</taxon>
        <taxon>Actinomycetes</taxon>
        <taxon>Streptosporangiales</taxon>
        <taxon>Streptosporangiaceae</taxon>
        <taxon>Sphaerisporangium</taxon>
    </lineage>
</organism>
<name>A0ABW2PID7_9ACTN</name>
<gene>
    <name evidence="2" type="ORF">ACFQSB_36195</name>
</gene>
<accession>A0ABW2PID7</accession>
<comment type="caution">
    <text evidence="2">The sequence shown here is derived from an EMBL/GenBank/DDBJ whole genome shotgun (WGS) entry which is preliminary data.</text>
</comment>
<keyword evidence="1" id="KW-0472">Membrane</keyword>
<dbReference type="RefSeq" id="WP_380831509.1">
    <property type="nucleotide sequence ID" value="NZ_JBHTCG010000042.1"/>
</dbReference>
<dbReference type="EMBL" id="JBHTCG010000042">
    <property type="protein sequence ID" value="MFC7387695.1"/>
    <property type="molecule type" value="Genomic_DNA"/>
</dbReference>
<feature type="transmembrane region" description="Helical" evidence="1">
    <location>
        <begin position="42"/>
        <end position="61"/>
    </location>
</feature>
<evidence type="ECO:0000313" key="2">
    <source>
        <dbReference type="EMBL" id="MFC7387695.1"/>
    </source>
</evidence>
<dbReference type="Proteomes" id="UP001596496">
    <property type="component" value="Unassembled WGS sequence"/>
</dbReference>
<dbReference type="InterPro" id="IPR033458">
    <property type="entry name" value="DUF5134"/>
</dbReference>
<keyword evidence="3" id="KW-1185">Reference proteome</keyword>